<name>A0ABR2JKW9_9EUKA</name>
<proteinExistence type="predicted"/>
<dbReference type="EMBL" id="JAPFFF010000011">
    <property type="protein sequence ID" value="KAK8878469.1"/>
    <property type="molecule type" value="Genomic_DNA"/>
</dbReference>
<organism evidence="1 2">
    <name type="scientific">Tritrichomonas musculus</name>
    <dbReference type="NCBI Taxonomy" id="1915356"/>
    <lineage>
        <taxon>Eukaryota</taxon>
        <taxon>Metamonada</taxon>
        <taxon>Parabasalia</taxon>
        <taxon>Tritrichomonadida</taxon>
        <taxon>Tritrichomonadidae</taxon>
        <taxon>Tritrichomonas</taxon>
    </lineage>
</organism>
<comment type="caution">
    <text evidence="1">The sequence shown here is derived from an EMBL/GenBank/DDBJ whole genome shotgun (WGS) entry which is preliminary data.</text>
</comment>
<protein>
    <submittedName>
        <fullName evidence="1">Uncharacterized protein</fullName>
    </submittedName>
</protein>
<reference evidence="1 2" key="1">
    <citation type="submission" date="2024-04" db="EMBL/GenBank/DDBJ databases">
        <title>Tritrichomonas musculus Genome.</title>
        <authorList>
            <person name="Alves-Ferreira E."/>
            <person name="Grigg M."/>
            <person name="Lorenzi H."/>
            <person name="Galac M."/>
        </authorList>
    </citation>
    <scope>NUCLEOTIDE SEQUENCE [LARGE SCALE GENOMIC DNA]</scope>
    <source>
        <strain evidence="1 2">EAF2021</strain>
    </source>
</reference>
<keyword evidence="2" id="KW-1185">Reference proteome</keyword>
<dbReference type="Proteomes" id="UP001470230">
    <property type="component" value="Unassembled WGS sequence"/>
</dbReference>
<gene>
    <name evidence="1" type="ORF">M9Y10_005242</name>
</gene>
<evidence type="ECO:0000313" key="2">
    <source>
        <dbReference type="Proteomes" id="UP001470230"/>
    </source>
</evidence>
<evidence type="ECO:0000313" key="1">
    <source>
        <dbReference type="EMBL" id="KAK8878469.1"/>
    </source>
</evidence>
<sequence>MNEDLSKIGNRATPIDAGILEQNLIEAGMSGRVAQWIKRNQDFQKLKCRNHQVVFLYKYYRDCYPGSEIIHILAKVFEVSENPIRRAIAAGFNEILQPGVNPTLNEDDEQHIIDIILTEEQQGNSMRPKEVVAYTNEQYKLHLTKGLLQTFLIRNREKTERADSYPVNSKRFNVPRIYFTNHFS</sequence>
<accession>A0ABR2JKW9</accession>